<dbReference type="PROSITE" id="PS50089">
    <property type="entry name" value="ZF_RING_2"/>
    <property type="match status" value="1"/>
</dbReference>
<dbReference type="Gene3D" id="3.30.40.10">
    <property type="entry name" value="Zinc/RING finger domain, C3HC4 (zinc finger)"/>
    <property type="match status" value="2"/>
</dbReference>
<keyword evidence="1" id="KW-0479">Metal-binding</keyword>
<evidence type="ECO:0000256" key="2">
    <source>
        <dbReference type="ARBA" id="ARBA00022771"/>
    </source>
</evidence>
<dbReference type="SUPFAM" id="SSF57850">
    <property type="entry name" value="RING/U-box"/>
    <property type="match status" value="1"/>
</dbReference>
<dbReference type="SMART" id="SM00184">
    <property type="entry name" value="RING"/>
    <property type="match status" value="1"/>
</dbReference>
<feature type="region of interest" description="Disordered" evidence="6">
    <location>
        <begin position="351"/>
        <end position="372"/>
    </location>
</feature>
<dbReference type="PANTHER" id="PTHR10131:SF94">
    <property type="entry name" value="TNF RECEPTOR-ASSOCIATED FACTOR 4"/>
    <property type="match status" value="1"/>
</dbReference>
<dbReference type="GeneID" id="37031596"/>
<feature type="region of interest" description="Disordered" evidence="6">
    <location>
        <begin position="495"/>
        <end position="552"/>
    </location>
</feature>
<evidence type="ECO:0000256" key="6">
    <source>
        <dbReference type="SAM" id="MobiDB-lite"/>
    </source>
</evidence>
<keyword evidence="2 4" id="KW-0863">Zinc-finger</keyword>
<dbReference type="STRING" id="1569628.A0A316UL73"/>
<dbReference type="EMBL" id="KZ819675">
    <property type="protein sequence ID" value="PWN25548.1"/>
    <property type="molecule type" value="Genomic_DNA"/>
</dbReference>
<proteinExistence type="predicted"/>
<reference evidence="8 9" key="1">
    <citation type="journal article" date="2018" name="Mol. Biol. Evol.">
        <title>Broad Genomic Sampling Reveals a Smut Pathogenic Ancestry of the Fungal Clade Ustilaginomycotina.</title>
        <authorList>
            <person name="Kijpornyongpan T."/>
            <person name="Mondo S.J."/>
            <person name="Barry K."/>
            <person name="Sandor L."/>
            <person name="Lee J."/>
            <person name="Lipzen A."/>
            <person name="Pangilinan J."/>
            <person name="LaButti K."/>
            <person name="Hainaut M."/>
            <person name="Henrissat B."/>
            <person name="Grigoriev I.V."/>
            <person name="Spatafora J.W."/>
            <person name="Aime M.C."/>
        </authorList>
    </citation>
    <scope>NUCLEOTIDE SEQUENCE [LARGE SCALE GENOMIC DNA]</scope>
    <source>
        <strain evidence="8 9">MCA 5214</strain>
    </source>
</reference>
<dbReference type="PROSITE" id="PS00518">
    <property type="entry name" value="ZF_RING_1"/>
    <property type="match status" value="1"/>
</dbReference>
<dbReference type="SUPFAM" id="SSF49599">
    <property type="entry name" value="TRAF domain-like"/>
    <property type="match status" value="1"/>
</dbReference>
<feature type="compositionally biased region" description="Low complexity" evidence="6">
    <location>
        <begin position="390"/>
        <end position="411"/>
    </location>
</feature>
<feature type="domain" description="RING-type" evidence="7">
    <location>
        <begin position="102"/>
        <end position="157"/>
    </location>
</feature>
<evidence type="ECO:0000259" key="7">
    <source>
        <dbReference type="PROSITE" id="PS50089"/>
    </source>
</evidence>
<evidence type="ECO:0000313" key="8">
    <source>
        <dbReference type="EMBL" id="PWN25548.1"/>
    </source>
</evidence>
<dbReference type="Pfam" id="PF00097">
    <property type="entry name" value="zf-C3HC4"/>
    <property type="match status" value="1"/>
</dbReference>
<feature type="coiled-coil region" evidence="5">
    <location>
        <begin position="296"/>
        <end position="333"/>
    </location>
</feature>
<evidence type="ECO:0000256" key="4">
    <source>
        <dbReference type="PROSITE-ProRule" id="PRU00175"/>
    </source>
</evidence>
<dbReference type="InterPro" id="IPR001841">
    <property type="entry name" value="Znf_RING"/>
</dbReference>
<keyword evidence="5" id="KW-0175">Coiled coil</keyword>
<accession>A0A316UL73</accession>
<name>A0A316UL73_9BASI</name>
<keyword evidence="3" id="KW-0862">Zinc</keyword>
<dbReference type="InterPro" id="IPR013083">
    <property type="entry name" value="Znf_RING/FYVE/PHD"/>
</dbReference>
<dbReference type="OrthoDB" id="1630758at2759"/>
<evidence type="ECO:0000256" key="5">
    <source>
        <dbReference type="SAM" id="Coils"/>
    </source>
</evidence>
<dbReference type="Proteomes" id="UP000245884">
    <property type="component" value="Unassembled WGS sequence"/>
</dbReference>
<organism evidence="8 9">
    <name type="scientific">Jaminaea rosea</name>
    <dbReference type="NCBI Taxonomy" id="1569628"/>
    <lineage>
        <taxon>Eukaryota</taxon>
        <taxon>Fungi</taxon>
        <taxon>Dikarya</taxon>
        <taxon>Basidiomycota</taxon>
        <taxon>Ustilaginomycotina</taxon>
        <taxon>Exobasidiomycetes</taxon>
        <taxon>Microstromatales</taxon>
        <taxon>Microstromatales incertae sedis</taxon>
        <taxon>Jaminaea</taxon>
    </lineage>
</organism>
<dbReference type="PANTHER" id="PTHR10131">
    <property type="entry name" value="TNF RECEPTOR ASSOCIATED FACTOR"/>
    <property type="match status" value="1"/>
</dbReference>
<evidence type="ECO:0000313" key="9">
    <source>
        <dbReference type="Proteomes" id="UP000245884"/>
    </source>
</evidence>
<dbReference type="GO" id="GO:0008270">
    <property type="term" value="F:zinc ion binding"/>
    <property type="evidence" value="ECO:0007669"/>
    <property type="project" value="UniProtKB-KW"/>
</dbReference>
<gene>
    <name evidence="8" type="ORF">BDZ90DRAFT_67825</name>
</gene>
<evidence type="ECO:0000256" key="1">
    <source>
        <dbReference type="ARBA" id="ARBA00022723"/>
    </source>
</evidence>
<feature type="compositionally biased region" description="Low complexity" evidence="6">
    <location>
        <begin position="540"/>
        <end position="550"/>
    </location>
</feature>
<sequence length="629" mass="67684">MPKPDCALTIRYFYRLTIHLPSTTMDGATPVGRVSRASNSRGSPQAWPAASSSSSSAIARSLNSSTGRSSSRGRREIEAEQWYTGSTYDYTNPDQISDWLKCAICLGPFVEPCSSSTCSHTFCRHCITQHHKTLAQVSAAGPSSGMDDMPLPCPSCRTLSKLSSFAATSPPLLKGLVDSLEVFCPAFDKGCNWTGERSMLGYHLRKDCQWAGATEGRVKGEDEISSVECSHCQETMAPNDMSNHLDKDCAEKIVSCTMAIYGCSWKGPRAALSREEDEIQTSQAHRCSLLPLRPFLEATQARLQALEDDNSALRREAEDARRAQQESQEQLRACVQALGKWVGGNEAAESFQATRGRRTSDLPARGEDGIEWPFENEIADDALEEDLEAGLQRTRSASSTSSTQASGSQARPPRRSSNHAVLPSCSRLESTIGSLSATTSTLSTQQRDLSQLVHDSRRESAMAAMEVARLADEMTGFRIALHNVARHVQGRGAGVASPLRTPVSSAAAAAQGSKHDPSGSAQAEQAAKATGPTVPPPATEPGAAAAASPLAGGGGPLHHHHYYIPHHQHPSHHLHPLDMPMGIPFYGPLPYGAGHDVRSPPGAHPLSMPGYASHPGMRRYWSGFEQTKL</sequence>
<keyword evidence="9" id="KW-1185">Reference proteome</keyword>
<protein>
    <recommendedName>
        <fullName evidence="7">RING-type domain-containing protein</fullName>
    </recommendedName>
</protein>
<feature type="compositionally biased region" description="Basic and acidic residues" evidence="6">
    <location>
        <begin position="358"/>
        <end position="368"/>
    </location>
</feature>
<feature type="region of interest" description="Disordered" evidence="6">
    <location>
        <begin position="390"/>
        <end position="421"/>
    </location>
</feature>
<feature type="region of interest" description="Disordered" evidence="6">
    <location>
        <begin position="25"/>
        <end position="75"/>
    </location>
</feature>
<dbReference type="InterPro" id="IPR017907">
    <property type="entry name" value="Znf_RING_CS"/>
</dbReference>
<dbReference type="AlphaFoldDB" id="A0A316UL73"/>
<feature type="compositionally biased region" description="Low complexity" evidence="6">
    <location>
        <begin position="43"/>
        <end position="70"/>
    </location>
</feature>
<dbReference type="RefSeq" id="XP_025360160.1">
    <property type="nucleotide sequence ID" value="XM_025509773.1"/>
</dbReference>
<dbReference type="InterPro" id="IPR018957">
    <property type="entry name" value="Znf_C3HC4_RING-type"/>
</dbReference>
<evidence type="ECO:0000256" key="3">
    <source>
        <dbReference type="ARBA" id="ARBA00022833"/>
    </source>
</evidence>